<keyword evidence="2" id="KW-1185">Reference proteome</keyword>
<sequence>MHRMYVAFTVFQGHSSAGTCAVPIQEPGAPVLTGAIIFYNEHLWNLSPIVVGTEVCARLQP</sequence>
<organism evidence="1 2">
    <name type="scientific">Channa argus</name>
    <name type="common">Northern snakehead</name>
    <name type="synonym">Ophicephalus argus</name>
    <dbReference type="NCBI Taxonomy" id="215402"/>
    <lineage>
        <taxon>Eukaryota</taxon>
        <taxon>Metazoa</taxon>
        <taxon>Chordata</taxon>
        <taxon>Craniata</taxon>
        <taxon>Vertebrata</taxon>
        <taxon>Euteleostomi</taxon>
        <taxon>Actinopterygii</taxon>
        <taxon>Neopterygii</taxon>
        <taxon>Teleostei</taxon>
        <taxon>Neoteleostei</taxon>
        <taxon>Acanthomorphata</taxon>
        <taxon>Anabantaria</taxon>
        <taxon>Anabantiformes</taxon>
        <taxon>Channoidei</taxon>
        <taxon>Channidae</taxon>
        <taxon>Channa</taxon>
    </lineage>
</organism>
<name>A0A6G1PYM8_CHAAH</name>
<reference evidence="1 2" key="1">
    <citation type="submission" date="2019-02" db="EMBL/GenBank/DDBJ databases">
        <title>Opniocepnalus argus genome.</title>
        <authorList>
            <person name="Zhou C."/>
            <person name="Xiao S."/>
        </authorList>
    </citation>
    <scope>NUCLEOTIDE SEQUENCE [LARGE SCALE GENOMIC DNA]</scope>
    <source>
        <strain evidence="1">OARG1902GOOAL</strain>
        <tissue evidence="1">Muscle</tissue>
    </source>
</reference>
<reference evidence="2" key="2">
    <citation type="submission" date="2019-02" db="EMBL/GenBank/DDBJ databases">
        <title>Opniocepnalus argus Var Kimnra genome.</title>
        <authorList>
            <person name="Zhou C."/>
            <person name="Xiao S."/>
        </authorList>
    </citation>
    <scope>NUCLEOTIDE SEQUENCE [LARGE SCALE GENOMIC DNA]</scope>
</reference>
<dbReference type="EMBL" id="CM015722">
    <property type="protein sequence ID" value="KAF3695441.1"/>
    <property type="molecule type" value="Genomic_DNA"/>
</dbReference>
<protein>
    <submittedName>
        <fullName evidence="1">Uncharacterized protein</fullName>
    </submittedName>
</protein>
<evidence type="ECO:0000313" key="2">
    <source>
        <dbReference type="Proteomes" id="UP000503349"/>
    </source>
</evidence>
<gene>
    <name evidence="1" type="ORF">EXN66_Car011117</name>
</gene>
<accession>A0A6G1PYM8</accession>
<dbReference type="AlphaFoldDB" id="A0A6G1PYM8"/>
<proteinExistence type="predicted"/>
<dbReference type="Proteomes" id="UP000503349">
    <property type="component" value="Chromosome 11"/>
</dbReference>
<evidence type="ECO:0000313" key="1">
    <source>
        <dbReference type="EMBL" id="KAF3695441.1"/>
    </source>
</evidence>